<comment type="caution">
    <text evidence="6">The sequence shown here is derived from an EMBL/GenBank/DDBJ whole genome shotgun (WGS) entry which is preliminary data.</text>
</comment>
<dbReference type="PANTHER" id="PTHR19211">
    <property type="entry name" value="ATP-BINDING TRANSPORT PROTEIN-RELATED"/>
    <property type="match status" value="1"/>
</dbReference>
<protein>
    <recommendedName>
        <fullName evidence="5">ABC transporter domain-containing protein</fullName>
    </recommendedName>
</protein>
<evidence type="ECO:0000256" key="4">
    <source>
        <dbReference type="SAM" id="Coils"/>
    </source>
</evidence>
<dbReference type="Gene3D" id="3.40.50.300">
    <property type="entry name" value="P-loop containing nucleotide triphosphate hydrolases"/>
    <property type="match status" value="2"/>
</dbReference>
<dbReference type="PANTHER" id="PTHR19211:SF14">
    <property type="entry name" value="ATP-BINDING CASSETTE SUB-FAMILY F MEMBER 1"/>
    <property type="match status" value="1"/>
</dbReference>
<name>A0A1F6N2E5_9BACT</name>
<dbReference type="CDD" id="cd03221">
    <property type="entry name" value="ABCF_EF-3"/>
    <property type="match status" value="1"/>
</dbReference>
<keyword evidence="3" id="KW-0067">ATP-binding</keyword>
<dbReference type="GO" id="GO:0005524">
    <property type="term" value="F:ATP binding"/>
    <property type="evidence" value="ECO:0007669"/>
    <property type="project" value="UniProtKB-KW"/>
</dbReference>
<evidence type="ECO:0000256" key="2">
    <source>
        <dbReference type="ARBA" id="ARBA00022741"/>
    </source>
</evidence>
<evidence type="ECO:0000259" key="5">
    <source>
        <dbReference type="PROSITE" id="PS50893"/>
    </source>
</evidence>
<keyword evidence="2" id="KW-0547">Nucleotide-binding</keyword>
<dbReference type="InterPro" id="IPR003439">
    <property type="entry name" value="ABC_transporter-like_ATP-bd"/>
</dbReference>
<dbReference type="PROSITE" id="PS50893">
    <property type="entry name" value="ABC_TRANSPORTER_2"/>
    <property type="match status" value="1"/>
</dbReference>
<evidence type="ECO:0000256" key="3">
    <source>
        <dbReference type="ARBA" id="ARBA00022840"/>
    </source>
</evidence>
<keyword evidence="1" id="KW-0677">Repeat</keyword>
<organism evidence="6 7">
    <name type="scientific">Candidatus Magasanikbacteria bacterium RIFCSPLOWO2_01_FULL_40_15</name>
    <dbReference type="NCBI Taxonomy" id="1798686"/>
    <lineage>
        <taxon>Bacteria</taxon>
        <taxon>Candidatus Magasanikiibacteriota</taxon>
    </lineage>
</organism>
<proteinExistence type="predicted"/>
<dbReference type="EMBL" id="MFQH01000021">
    <property type="protein sequence ID" value="OGH77918.1"/>
    <property type="molecule type" value="Genomic_DNA"/>
</dbReference>
<reference evidence="6 7" key="1">
    <citation type="journal article" date="2016" name="Nat. Commun.">
        <title>Thousands of microbial genomes shed light on interconnected biogeochemical processes in an aquifer system.</title>
        <authorList>
            <person name="Anantharaman K."/>
            <person name="Brown C.T."/>
            <person name="Hug L.A."/>
            <person name="Sharon I."/>
            <person name="Castelle C.J."/>
            <person name="Probst A.J."/>
            <person name="Thomas B.C."/>
            <person name="Singh A."/>
            <person name="Wilkins M.J."/>
            <person name="Karaoz U."/>
            <person name="Brodie E.L."/>
            <person name="Williams K.H."/>
            <person name="Hubbard S.S."/>
            <person name="Banfield J.F."/>
        </authorList>
    </citation>
    <scope>NUCLEOTIDE SEQUENCE [LARGE SCALE GENOMIC DNA]</scope>
</reference>
<dbReference type="InterPro" id="IPR003593">
    <property type="entry name" value="AAA+_ATPase"/>
</dbReference>
<dbReference type="InterPro" id="IPR050611">
    <property type="entry name" value="ABCF"/>
</dbReference>
<dbReference type="SUPFAM" id="SSF52540">
    <property type="entry name" value="P-loop containing nucleoside triphosphate hydrolases"/>
    <property type="match status" value="2"/>
</dbReference>
<dbReference type="Proteomes" id="UP000177040">
    <property type="component" value="Unassembled WGS sequence"/>
</dbReference>
<sequence>MDHGNVIIRFDEVSFNYDHNKPILEEANFSVRANAKITIMGQNGAGKSTIFKLITGAIKADNGKLSINPGATIAIAPQVMPEEHKIKTVEEFFASAFAKPSYSLPKQIKDVCEVVQLVAPLDKKIKEFSGGQQARLLLAYALIQEPDILLLDEPTNNLDADGIDHLTQFLVAYPKTCLVISHDSLFLNAFTHGVLYLDSFTHKVQQYMGDYYAVLGEIEAQIERERAKNAQLKRSIQDRKDKINFFAHKGGKMRKLASKLKDQVEDAEDSMVSERHEDKTVAEFTISAQTDFVGAVVTITSVGVIKNHQPIRKTLTSPIIVHKNERLLIRGPNGIGKSTFLEALANGQESGATIALGIKVGYYRQDFSGLDFNKTGYDALAEVMENPWNQEIYAVAAHFLLSSETLKNPVGALSEGQKGLLCYARFVLQKPGLLIMDEPTNHINFRHLPAIAAALDTFAGAVILVSHAPDFVDQISIGQTLDLGGLA</sequence>
<dbReference type="InterPro" id="IPR027417">
    <property type="entry name" value="P-loop_NTPase"/>
</dbReference>
<feature type="coiled-coil region" evidence="4">
    <location>
        <begin position="215"/>
        <end position="277"/>
    </location>
</feature>
<keyword evidence="4" id="KW-0175">Coiled coil</keyword>
<dbReference type="Pfam" id="PF00005">
    <property type="entry name" value="ABC_tran"/>
    <property type="match status" value="2"/>
</dbReference>
<dbReference type="GO" id="GO:0016887">
    <property type="term" value="F:ATP hydrolysis activity"/>
    <property type="evidence" value="ECO:0007669"/>
    <property type="project" value="InterPro"/>
</dbReference>
<evidence type="ECO:0000313" key="6">
    <source>
        <dbReference type="EMBL" id="OGH77918.1"/>
    </source>
</evidence>
<gene>
    <name evidence="6" type="ORF">A2983_00335</name>
</gene>
<dbReference type="SMART" id="SM00382">
    <property type="entry name" value="AAA"/>
    <property type="match status" value="2"/>
</dbReference>
<accession>A0A1F6N2E5</accession>
<dbReference type="AlphaFoldDB" id="A0A1F6N2E5"/>
<evidence type="ECO:0000256" key="1">
    <source>
        <dbReference type="ARBA" id="ARBA00022737"/>
    </source>
</evidence>
<feature type="domain" description="ABC transporter" evidence="5">
    <location>
        <begin position="8"/>
        <end position="224"/>
    </location>
</feature>
<evidence type="ECO:0000313" key="7">
    <source>
        <dbReference type="Proteomes" id="UP000177040"/>
    </source>
</evidence>